<evidence type="ECO:0000313" key="2">
    <source>
        <dbReference type="EMBL" id="GAE15585.1"/>
    </source>
</evidence>
<protein>
    <submittedName>
        <fullName evidence="2">Uncharacterized protein</fullName>
    </submittedName>
</protein>
<accession>W4P779</accession>
<keyword evidence="1" id="KW-0472">Membrane</keyword>
<feature type="transmembrane region" description="Helical" evidence="1">
    <location>
        <begin position="25"/>
        <end position="50"/>
    </location>
</feature>
<keyword evidence="1" id="KW-0812">Transmembrane</keyword>
<keyword evidence="1" id="KW-1133">Transmembrane helix</keyword>
<evidence type="ECO:0000256" key="1">
    <source>
        <dbReference type="SAM" id="Phobius"/>
    </source>
</evidence>
<proteinExistence type="predicted"/>
<comment type="caution">
    <text evidence="2">The sequence shown here is derived from an EMBL/GenBank/DDBJ whole genome shotgun (WGS) entry which is preliminary data.</text>
</comment>
<sequence length="63" mass="6796">MSGFSVSGLLTYTGASVVVGVLYKLIGGLLFSAIMHVTVNSLTVVFIYHVDKLQKRYGEKGET</sequence>
<dbReference type="EMBL" id="BAIQ01000018">
    <property type="protein sequence ID" value="GAE15585.1"/>
    <property type="molecule type" value="Genomic_DNA"/>
</dbReference>
<evidence type="ECO:0000313" key="3">
    <source>
        <dbReference type="Proteomes" id="UP000018861"/>
    </source>
</evidence>
<reference evidence="2 3" key="1">
    <citation type="journal article" date="2014" name="Genome Announc.">
        <title>Draft Genome Sequences of Three Strains of Bacteroides pyogenes Isolated from a Cat and Swine.</title>
        <authorList>
            <person name="Sakamoto M."/>
            <person name="Oshima K."/>
            <person name="Suda W."/>
            <person name="Kitamura K."/>
            <person name="Iida T."/>
            <person name="Hattori M."/>
            <person name="Ohkuma M."/>
        </authorList>
    </citation>
    <scope>NUCLEOTIDE SEQUENCE [LARGE SCALE GENOMIC DNA]</scope>
    <source>
        <strain evidence="2 3">JCM 6292</strain>
    </source>
</reference>
<dbReference type="AlphaFoldDB" id="W4P779"/>
<gene>
    <name evidence="2" type="ORF">JCM6292_1882</name>
</gene>
<dbReference type="Proteomes" id="UP000018861">
    <property type="component" value="Unassembled WGS sequence"/>
</dbReference>
<name>W4P779_9BACE</name>
<organism evidence="2 3">
    <name type="scientific">Bacteroides pyogenes JCM 6292</name>
    <dbReference type="NCBI Taxonomy" id="1235809"/>
    <lineage>
        <taxon>Bacteria</taxon>
        <taxon>Pseudomonadati</taxon>
        <taxon>Bacteroidota</taxon>
        <taxon>Bacteroidia</taxon>
        <taxon>Bacteroidales</taxon>
        <taxon>Bacteroidaceae</taxon>
        <taxon>Bacteroides</taxon>
    </lineage>
</organism>